<accession>A0A9W6M5E9</accession>
<dbReference type="InterPro" id="IPR000485">
    <property type="entry name" value="AsnC-type_HTH_dom"/>
</dbReference>
<sequence length="230" mass="24747">MSDALHPIDLVGGMILSDEVYARIGAAIVDGTLRPGQRLRDVEIARQLGVSRTPVREALQRLERFGLVEIAVGRYTRVTAPDDKLRRDTGELAAYFLGNALHLALSRCDDATLARIVAAADAAIAGVQADDSRAVFTAAVELGISVTLATENNVFLALVRESSVATRRNLGGWSGILAPREQRERTWRRMRDCIAARDGDGAEQTVRDLYGMTAGARLGDGSAATEPDSM</sequence>
<reference evidence="5" key="2">
    <citation type="submission" date="2023-01" db="EMBL/GenBank/DDBJ databases">
        <authorList>
            <person name="Sun Q."/>
            <person name="Evtushenko L."/>
        </authorList>
    </citation>
    <scope>NUCLEOTIDE SEQUENCE</scope>
    <source>
        <strain evidence="5">VKM Ac-1940</strain>
    </source>
</reference>
<dbReference type="SUPFAM" id="SSF48008">
    <property type="entry name" value="GntR ligand-binding domain-like"/>
    <property type="match status" value="1"/>
</dbReference>
<proteinExistence type="predicted"/>
<dbReference type="SUPFAM" id="SSF46785">
    <property type="entry name" value="Winged helix' DNA-binding domain"/>
    <property type="match status" value="1"/>
</dbReference>
<evidence type="ECO:0000256" key="2">
    <source>
        <dbReference type="ARBA" id="ARBA00023125"/>
    </source>
</evidence>
<dbReference type="AlphaFoldDB" id="A0A9W6M5E9"/>
<dbReference type="Gene3D" id="1.10.10.10">
    <property type="entry name" value="Winged helix-like DNA-binding domain superfamily/Winged helix DNA-binding domain"/>
    <property type="match status" value="1"/>
</dbReference>
<dbReference type="InterPro" id="IPR036388">
    <property type="entry name" value="WH-like_DNA-bd_sf"/>
</dbReference>
<evidence type="ECO:0000256" key="1">
    <source>
        <dbReference type="ARBA" id="ARBA00023015"/>
    </source>
</evidence>
<dbReference type="PRINTS" id="PR00035">
    <property type="entry name" value="HTHGNTR"/>
</dbReference>
<dbReference type="CDD" id="cd07377">
    <property type="entry name" value="WHTH_GntR"/>
    <property type="match status" value="1"/>
</dbReference>
<keyword evidence="2" id="KW-0238">DNA-binding</keyword>
<dbReference type="InterPro" id="IPR000524">
    <property type="entry name" value="Tscrpt_reg_HTH_GntR"/>
</dbReference>
<dbReference type="SMART" id="SM00345">
    <property type="entry name" value="HTH_GNTR"/>
    <property type="match status" value="1"/>
</dbReference>
<dbReference type="InterPro" id="IPR036390">
    <property type="entry name" value="WH_DNA-bd_sf"/>
</dbReference>
<keyword evidence="1" id="KW-0805">Transcription regulation</keyword>
<dbReference type="Pfam" id="PF07729">
    <property type="entry name" value="FCD"/>
    <property type="match status" value="1"/>
</dbReference>
<organism evidence="5 6">
    <name type="scientific">Microbacterium dextranolyticum</name>
    <dbReference type="NCBI Taxonomy" id="36806"/>
    <lineage>
        <taxon>Bacteria</taxon>
        <taxon>Bacillati</taxon>
        <taxon>Actinomycetota</taxon>
        <taxon>Actinomycetes</taxon>
        <taxon>Micrococcales</taxon>
        <taxon>Microbacteriaceae</taxon>
        <taxon>Microbacterium</taxon>
    </lineage>
</organism>
<dbReference type="PANTHER" id="PTHR43537:SF24">
    <property type="entry name" value="GLUCONATE OPERON TRANSCRIPTIONAL REPRESSOR"/>
    <property type="match status" value="1"/>
</dbReference>
<evidence type="ECO:0000256" key="3">
    <source>
        <dbReference type="ARBA" id="ARBA00023163"/>
    </source>
</evidence>
<dbReference type="PROSITE" id="PS50949">
    <property type="entry name" value="HTH_GNTR"/>
    <property type="match status" value="1"/>
</dbReference>
<dbReference type="Proteomes" id="UP001142291">
    <property type="component" value="Unassembled WGS sequence"/>
</dbReference>
<dbReference type="GO" id="GO:0043565">
    <property type="term" value="F:sequence-specific DNA binding"/>
    <property type="evidence" value="ECO:0007669"/>
    <property type="project" value="InterPro"/>
</dbReference>
<keyword evidence="3" id="KW-0804">Transcription</keyword>
<dbReference type="Pfam" id="PF00392">
    <property type="entry name" value="GntR"/>
    <property type="match status" value="1"/>
</dbReference>
<dbReference type="GO" id="GO:0003700">
    <property type="term" value="F:DNA-binding transcription factor activity"/>
    <property type="evidence" value="ECO:0007669"/>
    <property type="project" value="InterPro"/>
</dbReference>
<evidence type="ECO:0000313" key="6">
    <source>
        <dbReference type="Proteomes" id="UP001142291"/>
    </source>
</evidence>
<dbReference type="Gene3D" id="1.20.120.530">
    <property type="entry name" value="GntR ligand-binding domain-like"/>
    <property type="match status" value="1"/>
</dbReference>
<reference evidence="5" key="1">
    <citation type="journal article" date="2014" name="Int. J. Syst. Evol. Microbiol.">
        <title>Complete genome sequence of Corynebacterium casei LMG S-19264T (=DSM 44701T), isolated from a smear-ripened cheese.</title>
        <authorList>
            <consortium name="US DOE Joint Genome Institute (JGI-PGF)"/>
            <person name="Walter F."/>
            <person name="Albersmeier A."/>
            <person name="Kalinowski J."/>
            <person name="Ruckert C."/>
        </authorList>
    </citation>
    <scope>NUCLEOTIDE SEQUENCE</scope>
    <source>
        <strain evidence="5">VKM Ac-1940</strain>
    </source>
</reference>
<evidence type="ECO:0000259" key="4">
    <source>
        <dbReference type="PROSITE" id="PS50949"/>
    </source>
</evidence>
<gene>
    <name evidence="5" type="ORF">GCM10017591_08330</name>
</gene>
<keyword evidence="6" id="KW-1185">Reference proteome</keyword>
<feature type="domain" description="HTH gntR-type" evidence="4">
    <location>
        <begin position="14"/>
        <end position="81"/>
    </location>
</feature>
<comment type="caution">
    <text evidence="5">The sequence shown here is derived from an EMBL/GenBank/DDBJ whole genome shotgun (WGS) entry which is preliminary data.</text>
</comment>
<dbReference type="RefSeq" id="WP_204962416.1">
    <property type="nucleotide sequence ID" value="NZ_BAAAUR010000003.1"/>
</dbReference>
<dbReference type="EMBL" id="BSER01000004">
    <property type="protein sequence ID" value="GLJ94771.1"/>
    <property type="molecule type" value="Genomic_DNA"/>
</dbReference>
<dbReference type="InterPro" id="IPR008920">
    <property type="entry name" value="TF_FadR/GntR_C"/>
</dbReference>
<dbReference type="InterPro" id="IPR011711">
    <property type="entry name" value="GntR_C"/>
</dbReference>
<evidence type="ECO:0000313" key="5">
    <source>
        <dbReference type="EMBL" id="GLJ94771.1"/>
    </source>
</evidence>
<name>A0A9W6M5E9_9MICO</name>
<dbReference type="PRINTS" id="PR00033">
    <property type="entry name" value="HTHASNC"/>
</dbReference>
<dbReference type="PANTHER" id="PTHR43537">
    <property type="entry name" value="TRANSCRIPTIONAL REGULATOR, GNTR FAMILY"/>
    <property type="match status" value="1"/>
</dbReference>
<protein>
    <recommendedName>
        <fullName evidence="4">HTH gntR-type domain-containing protein</fullName>
    </recommendedName>
</protein>